<gene>
    <name evidence="7" type="ORF">ACFQS8_14225</name>
</gene>
<evidence type="ECO:0000313" key="7">
    <source>
        <dbReference type="EMBL" id="MFC7292785.1"/>
    </source>
</evidence>
<keyword evidence="7" id="KW-0675">Receptor</keyword>
<dbReference type="PANTHER" id="PTHR40980:SF3">
    <property type="entry name" value="TONB-DEPENDENT RECEPTOR-LIKE BETA-BARREL DOMAIN-CONTAINING PROTEIN"/>
    <property type="match status" value="1"/>
</dbReference>
<feature type="domain" description="TonB-dependent receptor-like beta-barrel" evidence="5">
    <location>
        <begin position="364"/>
        <end position="910"/>
    </location>
</feature>
<dbReference type="InterPro" id="IPR000531">
    <property type="entry name" value="Beta-barrel_TonB"/>
</dbReference>
<keyword evidence="4" id="KW-0798">TonB box</keyword>
<comment type="subcellular location">
    <subcellularLocation>
        <location evidence="1 4">Cell outer membrane</location>
    </subcellularLocation>
</comment>
<keyword evidence="3" id="KW-0998">Cell outer membrane</keyword>
<name>A0ABW2IPQ5_9PROT</name>
<sequence>MGAAAAAALSFANQQAYAQTSDAGTNAEVVDGAGGQEIADANRTLDTIVITGIRGSLKDAMDIKRSAQGVVDAISAEDIGKFPDTNLAESLQRITGVSIDRSNNEGNQVTVRGFGPSFNMVTLNGRQMPRSSSIESEGITRSFNFREISSELVSGVEVYKTGRADVDSGGIGSTINVKTARPFDYQGFTAFGSVKGVIDRSVETGDDITPEISGLVSHKFLDDKVGILLALSQSERHSHTDRVGTEGWVRNRGQNIDTSNIDNGTGSWWAPWTVDLDLLDTQRKRQNGQLVLQFAPTDRLTATIDYTAQRFEQTSNMNRQGLWFDEPTGVPDVNGTLVNPIEVTDELNFWAWQFYEKTEGDSVGLNLDWQATDTLSFTFDFHDSTSKSNPNGTNSEHRTNLANGIYELNEEGVLEGVANKLVNFSADFSGDIPTVTVDDSALPGNGAYDKANIIPDLFHTYGYQIDNQIQQARFAGKWENAGEGALTAVNFGLQKTSYKVDTRQFGTFAFITTLALDDLSLDFEPVGDALSEFGDATTIYPFVPRYSASEYISLADEQGLFFQAPPSSDGVEEETLAAFVSAEFETEFNGMPVYANAGVRFEDTNVSAYSVLETIQNLQYNHLEGISVIYDGVPVAQTLYGGYKKILPNFDVKVDITDQLVGRFSYGRTMTRSELDKMFPSTRITQVRPGDPALARQGNPNLLPFESDNFDFSVEYYYNEASYVSVGYFQKYVNNFIGETTVLSVIEDANGNPLTDPSVDADPALCPDATIPTAACFNRADQPVLNFEFTTPENLDSAEVDGWEFNVQHIFGDSGFGAIANYTLVDSDAKYDIRQINGNRALSGLSDSANLVAFYDKNGIQARIAYNWRDEFLLKGGNEPTFTEAYGQFDANASYEINDHFTVFIEGLNLTNETTRRHGRYREQLLSAEQYGARYNVGLRAKF</sequence>
<evidence type="ECO:0000256" key="4">
    <source>
        <dbReference type="RuleBase" id="RU003357"/>
    </source>
</evidence>
<dbReference type="InterPro" id="IPR037066">
    <property type="entry name" value="Plug_dom_sf"/>
</dbReference>
<evidence type="ECO:0000256" key="2">
    <source>
        <dbReference type="ARBA" id="ARBA00023136"/>
    </source>
</evidence>
<evidence type="ECO:0000259" key="5">
    <source>
        <dbReference type="Pfam" id="PF00593"/>
    </source>
</evidence>
<dbReference type="NCBIfam" id="TIGR01782">
    <property type="entry name" value="TonB-Xanth-Caul"/>
    <property type="match status" value="1"/>
</dbReference>
<dbReference type="RefSeq" id="WP_382168646.1">
    <property type="nucleotide sequence ID" value="NZ_JBHTBR010000005.1"/>
</dbReference>
<reference evidence="8" key="1">
    <citation type="journal article" date="2019" name="Int. J. Syst. Evol. Microbiol.">
        <title>The Global Catalogue of Microorganisms (GCM) 10K type strain sequencing project: providing services to taxonomists for standard genome sequencing and annotation.</title>
        <authorList>
            <consortium name="The Broad Institute Genomics Platform"/>
            <consortium name="The Broad Institute Genome Sequencing Center for Infectious Disease"/>
            <person name="Wu L."/>
            <person name="Ma J."/>
        </authorList>
    </citation>
    <scope>NUCLEOTIDE SEQUENCE [LARGE SCALE GENOMIC DNA]</scope>
    <source>
        <strain evidence="8">CCUG 51308</strain>
    </source>
</reference>
<organism evidence="7 8">
    <name type="scientific">Hirschia litorea</name>
    <dbReference type="NCBI Taxonomy" id="1199156"/>
    <lineage>
        <taxon>Bacteria</taxon>
        <taxon>Pseudomonadati</taxon>
        <taxon>Pseudomonadota</taxon>
        <taxon>Alphaproteobacteria</taxon>
        <taxon>Hyphomonadales</taxon>
        <taxon>Hyphomonadaceae</taxon>
        <taxon>Hirschia</taxon>
    </lineage>
</organism>
<dbReference type="Gene3D" id="2.40.170.20">
    <property type="entry name" value="TonB-dependent receptor, beta-barrel domain"/>
    <property type="match status" value="1"/>
</dbReference>
<dbReference type="InterPro" id="IPR010104">
    <property type="entry name" value="TonB_rcpt_bac"/>
</dbReference>
<dbReference type="Pfam" id="PF07715">
    <property type="entry name" value="Plug"/>
    <property type="match status" value="1"/>
</dbReference>
<dbReference type="Proteomes" id="UP001596492">
    <property type="component" value="Unassembled WGS sequence"/>
</dbReference>
<dbReference type="InterPro" id="IPR036942">
    <property type="entry name" value="Beta-barrel_TonB_sf"/>
</dbReference>
<evidence type="ECO:0000313" key="8">
    <source>
        <dbReference type="Proteomes" id="UP001596492"/>
    </source>
</evidence>
<dbReference type="CDD" id="cd01347">
    <property type="entry name" value="ligand_gated_channel"/>
    <property type="match status" value="1"/>
</dbReference>
<comment type="similarity">
    <text evidence="4">Belongs to the TonB-dependent receptor family.</text>
</comment>
<dbReference type="InterPro" id="IPR012910">
    <property type="entry name" value="Plug_dom"/>
</dbReference>
<keyword evidence="2 4" id="KW-0472">Membrane</keyword>
<dbReference type="Gene3D" id="2.170.130.10">
    <property type="entry name" value="TonB-dependent receptor, plug domain"/>
    <property type="match status" value="1"/>
</dbReference>
<dbReference type="SUPFAM" id="SSF56935">
    <property type="entry name" value="Porins"/>
    <property type="match status" value="1"/>
</dbReference>
<dbReference type="Pfam" id="PF00593">
    <property type="entry name" value="TonB_dep_Rec_b-barrel"/>
    <property type="match status" value="1"/>
</dbReference>
<keyword evidence="8" id="KW-1185">Reference proteome</keyword>
<dbReference type="EMBL" id="JBHTBR010000005">
    <property type="protein sequence ID" value="MFC7292785.1"/>
    <property type="molecule type" value="Genomic_DNA"/>
</dbReference>
<accession>A0ABW2IPQ5</accession>
<dbReference type="PANTHER" id="PTHR40980">
    <property type="entry name" value="PLUG DOMAIN-CONTAINING PROTEIN"/>
    <property type="match status" value="1"/>
</dbReference>
<protein>
    <submittedName>
        <fullName evidence="7">TonB-dependent receptor</fullName>
    </submittedName>
</protein>
<evidence type="ECO:0000259" key="6">
    <source>
        <dbReference type="Pfam" id="PF07715"/>
    </source>
</evidence>
<evidence type="ECO:0000256" key="1">
    <source>
        <dbReference type="ARBA" id="ARBA00004442"/>
    </source>
</evidence>
<evidence type="ECO:0000256" key="3">
    <source>
        <dbReference type="ARBA" id="ARBA00023237"/>
    </source>
</evidence>
<proteinExistence type="inferred from homology"/>
<comment type="caution">
    <text evidence="7">The sequence shown here is derived from an EMBL/GenBank/DDBJ whole genome shotgun (WGS) entry which is preliminary data.</text>
</comment>
<feature type="domain" description="TonB-dependent receptor plug" evidence="6">
    <location>
        <begin position="64"/>
        <end position="172"/>
    </location>
</feature>